<dbReference type="HOGENOM" id="CLU_859997_0_0_0"/>
<evidence type="ECO:0000313" key="2">
    <source>
        <dbReference type="Proteomes" id="UP000002881"/>
    </source>
</evidence>
<dbReference type="Pfam" id="PF18958">
    <property type="entry name" value="DUF5700"/>
    <property type="match status" value="1"/>
</dbReference>
<dbReference type="GeneID" id="87106263"/>
<organism evidence="1 2">
    <name type="scientific">Mesotoga prima MesG1.Ag.4.2</name>
    <dbReference type="NCBI Taxonomy" id="660470"/>
    <lineage>
        <taxon>Bacteria</taxon>
        <taxon>Thermotogati</taxon>
        <taxon>Thermotogota</taxon>
        <taxon>Thermotogae</taxon>
        <taxon>Kosmotogales</taxon>
        <taxon>Kosmotogaceae</taxon>
        <taxon>Mesotoga</taxon>
    </lineage>
</organism>
<accession>I2F2I5</accession>
<dbReference type="KEGG" id="mpg:Theba_0410"/>
<protein>
    <submittedName>
        <fullName evidence="1">Uncharacterized protein</fullName>
    </submittedName>
</protein>
<dbReference type="AlphaFoldDB" id="I2F2I5"/>
<dbReference type="Proteomes" id="UP000002881">
    <property type="component" value="Chromosome"/>
</dbReference>
<gene>
    <name evidence="1" type="ORF">Theba_0410</name>
</gene>
<keyword evidence="2" id="KW-1185">Reference proteome</keyword>
<proteinExistence type="predicted"/>
<dbReference type="RefSeq" id="WP_014730254.1">
    <property type="nucleotide sequence ID" value="NC_017934.1"/>
</dbReference>
<dbReference type="EMBL" id="CP003532">
    <property type="protein sequence ID" value="AFK06138.1"/>
    <property type="molecule type" value="Genomic_DNA"/>
</dbReference>
<dbReference type="InterPro" id="IPR043754">
    <property type="entry name" value="DUF5700"/>
</dbReference>
<name>I2F2I5_9BACT</name>
<evidence type="ECO:0000313" key="1">
    <source>
        <dbReference type="EMBL" id="AFK06138.1"/>
    </source>
</evidence>
<sequence>MSWLNTEEIFALIDLIDSSNDSYEERFKRVLATPLASMFKQFHIRDSEARECLVAAFSRREDLSGLSKDCTELMAYMDKIRERKLELRAFFDLIIENEAGIRSKAISKAQEYLPKGVTFDGLKVFFIPMPYNANADHRGVYFDPLFALDMGLEAIEEVMAHEAHHVARNSITKERLEFGDSPLDQLVYRFVGIECEGIANMVSDASRIPSMKRIALQRTKMMGEFEKHLELLQEVFLNLSFKNISDDEARSIMERSWFSVGSLAPVGMRMALEIENELGKDRLIETVGDTVGFLKSYQEVALKKSYYLLEDETFIKLGQLLKA</sequence>
<reference evidence="1 2" key="1">
    <citation type="journal article" date="2012" name="Genome Biol. Evol.">
        <title>Genome Sequence of the Mesophilic Thermotogales Bacterium Mesotoga prima MesG1.Ag.4.2 Reveals the Largest Thermotogales Genome To Date.</title>
        <authorList>
            <person name="Zhaxybayeva O."/>
            <person name="Swithers K.S."/>
            <person name="Foght J."/>
            <person name="Green A.G."/>
            <person name="Bruce D."/>
            <person name="Detter C."/>
            <person name="Han S."/>
            <person name="Teshima H."/>
            <person name="Han J."/>
            <person name="Woyke T."/>
            <person name="Pitluck S."/>
            <person name="Nolan M."/>
            <person name="Ivanova N."/>
            <person name="Pati A."/>
            <person name="Land M.L."/>
            <person name="Dlutek M."/>
            <person name="Doolittle W.F."/>
            <person name="Noll K.M."/>
            <person name="Nesbo C.L."/>
        </authorList>
    </citation>
    <scope>NUCLEOTIDE SEQUENCE [LARGE SCALE GENOMIC DNA]</scope>
    <source>
        <strain evidence="2">mesG1.Ag.4.2</strain>
    </source>
</reference>